<dbReference type="OrthoDB" id="1850764at2759"/>
<dbReference type="SMART" id="SM01166">
    <property type="entry name" value="DUF1899"/>
    <property type="match status" value="1"/>
</dbReference>
<dbReference type="FunFam" id="2.130.10.10:FF:000197">
    <property type="entry name" value="Coronin"/>
    <property type="match status" value="1"/>
</dbReference>
<evidence type="ECO:0000256" key="5">
    <source>
        <dbReference type="ARBA" id="ARBA00023054"/>
    </source>
</evidence>
<feature type="repeat" description="WD" evidence="8">
    <location>
        <begin position="77"/>
        <end position="119"/>
    </location>
</feature>
<organism evidence="13 14">
    <name type="scientific">Geotrichum candidum</name>
    <name type="common">Oospora lactis</name>
    <name type="synonym">Dipodascus geotrichum</name>
    <dbReference type="NCBI Taxonomy" id="1173061"/>
    <lineage>
        <taxon>Eukaryota</taxon>
        <taxon>Fungi</taxon>
        <taxon>Dikarya</taxon>
        <taxon>Ascomycota</taxon>
        <taxon>Saccharomycotina</taxon>
        <taxon>Dipodascomycetes</taxon>
        <taxon>Dipodascales</taxon>
        <taxon>Dipodascaceae</taxon>
        <taxon>Geotrichum</taxon>
    </lineage>
</organism>
<evidence type="ECO:0000256" key="3">
    <source>
        <dbReference type="ARBA" id="ARBA00022574"/>
    </source>
</evidence>
<feature type="compositionally biased region" description="Basic and acidic residues" evidence="11">
    <location>
        <begin position="430"/>
        <end position="451"/>
    </location>
</feature>
<evidence type="ECO:0000256" key="1">
    <source>
        <dbReference type="ARBA" id="ARBA00009482"/>
    </source>
</evidence>
<protein>
    <recommendedName>
        <fullName evidence="9">Coronin</fullName>
    </recommendedName>
</protein>
<dbReference type="InterPro" id="IPR015048">
    <property type="entry name" value="DUF1899"/>
</dbReference>
<dbReference type="SMART" id="SM00320">
    <property type="entry name" value="WD40"/>
    <property type="match status" value="4"/>
</dbReference>
<accession>A0A0J9X7P0</accession>
<feature type="compositionally biased region" description="Basic and acidic residues" evidence="11">
    <location>
        <begin position="520"/>
        <end position="550"/>
    </location>
</feature>
<dbReference type="PROSITE" id="PS50082">
    <property type="entry name" value="WD_REPEATS_2"/>
    <property type="match status" value="3"/>
</dbReference>
<evidence type="ECO:0000256" key="2">
    <source>
        <dbReference type="ARBA" id="ARBA00022553"/>
    </source>
</evidence>
<evidence type="ECO:0000313" key="14">
    <source>
        <dbReference type="Proteomes" id="UP000242525"/>
    </source>
</evidence>
<dbReference type="Pfam" id="PF08953">
    <property type="entry name" value="DUF1899"/>
    <property type="match status" value="1"/>
</dbReference>
<keyword evidence="2" id="KW-0597">Phosphoprotein</keyword>
<feature type="region of interest" description="Disordered" evidence="11">
    <location>
        <begin position="407"/>
        <end position="594"/>
    </location>
</feature>
<sequence>MSGRFVRASKYRHIYGQSTKRELFYDNVRISKNAWDSNLIKANPKYLSVNWNSSGGGAFAVIPLEERGKLPDLIPLFRGHTATVLDTDWNPFDDQVLASSSDDGTIAIWRIADDYTLHFEDPEEIKDIAPIRKLTGHSRKVGHILFHPVASNILASSSNDYTVKIWNIETGENLYTLPHKDLITSFAFNYDGSLLATVSRDKTIRIWDIRAEKVIQEGPGHTGAKASKVTWLGDKDRIVTTGFSKLSDRQYALWNTKDIAAGPIGGFVYLDGSSGSCFPYYDDDTNCLYLSGKGDGNVRYFEFENDEFYPLSEYMSSDPQRGMAFLPKRAVNTHEHEVVRFFKSVNDSTIEPISFIVPRRAETFQDDIYPPAYAGEPALTAEEWVSGKNSPPKVISLEAVFNGQKPTSTIAVPKPTPAPAPAPAPSTPKKTVEKKVVTPEPEKPKSSKLDDVLGSSDEVNSLLDKAKNAEDAAIPKALEKEESSWDAEPVHTKRPSPPPSEPVKPVEKKETPKPAAEPVKPVEKKETPKPSAEPKKELPSKVDEVKSKSVEEDDFEEITVVKKEPSPSITPVSKATSFTSKSTSSSPVSSNGTDAATIASLTTKLENLESKFEKLLSVVERLEGGQSKILGLLNSK</sequence>
<evidence type="ECO:0000256" key="11">
    <source>
        <dbReference type="SAM" id="MobiDB-lite"/>
    </source>
</evidence>
<dbReference type="InterPro" id="IPR020472">
    <property type="entry name" value="WD40_PAC1"/>
</dbReference>
<dbReference type="InterPro" id="IPR001680">
    <property type="entry name" value="WD40_rpt"/>
</dbReference>
<evidence type="ECO:0000256" key="10">
    <source>
        <dbReference type="SAM" id="Coils"/>
    </source>
</evidence>
<evidence type="ECO:0000256" key="6">
    <source>
        <dbReference type="ARBA" id="ARBA00023203"/>
    </source>
</evidence>
<feature type="compositionally biased region" description="Low complexity" evidence="11">
    <location>
        <begin position="572"/>
        <end position="590"/>
    </location>
</feature>
<keyword evidence="5 10" id="KW-0175">Coiled coil</keyword>
<evidence type="ECO:0000313" key="13">
    <source>
        <dbReference type="EMBL" id="CDO53236.1"/>
    </source>
</evidence>
<dbReference type="PRINTS" id="PR01217">
    <property type="entry name" value="PRICHEXTENSN"/>
</dbReference>
<gene>
    <name evidence="13" type="ORF">BN980_GECA04s06533g</name>
</gene>
<keyword evidence="14" id="KW-1185">Reference proteome</keyword>
<feature type="repeat" description="WD" evidence="8">
    <location>
        <begin position="134"/>
        <end position="176"/>
    </location>
</feature>
<dbReference type="InterPro" id="IPR036322">
    <property type="entry name" value="WD40_repeat_dom_sf"/>
</dbReference>
<dbReference type="Proteomes" id="UP000242525">
    <property type="component" value="Unassembled WGS sequence"/>
</dbReference>
<dbReference type="EMBL" id="CCBN010000004">
    <property type="protein sequence ID" value="CDO53236.1"/>
    <property type="molecule type" value="Genomic_DNA"/>
</dbReference>
<feature type="coiled-coil region" evidence="10">
    <location>
        <begin position="598"/>
        <end position="625"/>
    </location>
</feature>
<feature type="compositionally biased region" description="Basic and acidic residues" evidence="11">
    <location>
        <begin position="477"/>
        <end position="491"/>
    </location>
</feature>
<evidence type="ECO:0000256" key="4">
    <source>
        <dbReference type="ARBA" id="ARBA00022737"/>
    </source>
</evidence>
<dbReference type="Gene3D" id="2.130.10.10">
    <property type="entry name" value="YVTN repeat-like/Quinoprotein amine dehydrogenase"/>
    <property type="match status" value="1"/>
</dbReference>
<keyword evidence="3 8" id="KW-0853">WD repeat</keyword>
<dbReference type="Pfam" id="PF16300">
    <property type="entry name" value="WD40_4"/>
    <property type="match status" value="1"/>
</dbReference>
<feature type="compositionally biased region" description="Pro residues" evidence="11">
    <location>
        <begin position="414"/>
        <end position="426"/>
    </location>
</feature>
<dbReference type="GO" id="GO:0051015">
    <property type="term" value="F:actin filament binding"/>
    <property type="evidence" value="ECO:0007669"/>
    <property type="project" value="TreeGrafter"/>
</dbReference>
<comment type="caution">
    <text evidence="13">The sequence shown here is derived from an EMBL/GenBank/DDBJ whole genome shotgun (WGS) entry which is preliminary data.</text>
</comment>
<dbReference type="GO" id="GO:0007015">
    <property type="term" value="P:actin filament organization"/>
    <property type="evidence" value="ECO:0007669"/>
    <property type="project" value="TreeGrafter"/>
</dbReference>
<dbReference type="SUPFAM" id="SSF50978">
    <property type="entry name" value="WD40 repeat-like"/>
    <property type="match status" value="1"/>
</dbReference>
<dbReference type="PANTHER" id="PTHR10856">
    <property type="entry name" value="CORONIN"/>
    <property type="match status" value="1"/>
</dbReference>
<reference evidence="13" key="1">
    <citation type="submission" date="2014-03" db="EMBL/GenBank/DDBJ databases">
        <authorList>
            <person name="Casaregola S."/>
        </authorList>
    </citation>
    <scope>NUCLEOTIDE SEQUENCE [LARGE SCALE GENOMIC DNA]</scope>
    <source>
        <strain evidence="13">CLIB 918</strain>
    </source>
</reference>
<dbReference type="STRING" id="1173061.A0A0J9X7P0"/>
<dbReference type="SMART" id="SM01167">
    <property type="entry name" value="DUF1900"/>
    <property type="match status" value="1"/>
</dbReference>
<name>A0A0J9X7P0_GEOCN</name>
<keyword evidence="4 9" id="KW-0677">Repeat</keyword>
<keyword evidence="6" id="KW-0009">Actin-binding</keyword>
<feature type="domain" description="DUF1899" evidence="12">
    <location>
        <begin position="4"/>
        <end position="68"/>
    </location>
</feature>
<evidence type="ECO:0000256" key="7">
    <source>
        <dbReference type="ARBA" id="ARBA00062568"/>
    </source>
</evidence>
<evidence type="ECO:0000256" key="8">
    <source>
        <dbReference type="PROSITE-ProRule" id="PRU00221"/>
    </source>
</evidence>
<feature type="repeat" description="WD" evidence="8">
    <location>
        <begin position="176"/>
        <end position="217"/>
    </location>
</feature>
<dbReference type="AlphaFoldDB" id="A0A0J9X7P0"/>
<dbReference type="GO" id="GO:0030479">
    <property type="term" value="C:actin cortical patch"/>
    <property type="evidence" value="ECO:0007669"/>
    <property type="project" value="UniProtKB-ARBA"/>
</dbReference>
<dbReference type="PANTHER" id="PTHR10856:SF0">
    <property type="entry name" value="CORONIN"/>
    <property type="match status" value="1"/>
</dbReference>
<dbReference type="Pfam" id="PF00400">
    <property type="entry name" value="WD40"/>
    <property type="match status" value="3"/>
</dbReference>
<dbReference type="InterPro" id="IPR019775">
    <property type="entry name" value="WD40_repeat_CS"/>
</dbReference>
<dbReference type="InterPro" id="IPR015943">
    <property type="entry name" value="WD40/YVTN_repeat-like_dom_sf"/>
</dbReference>
<dbReference type="PRINTS" id="PR00320">
    <property type="entry name" value="GPROTEINBRPT"/>
</dbReference>
<evidence type="ECO:0000259" key="12">
    <source>
        <dbReference type="SMART" id="SM01166"/>
    </source>
</evidence>
<proteinExistence type="inferred from homology"/>
<dbReference type="PROSITE" id="PS50294">
    <property type="entry name" value="WD_REPEATS_REGION"/>
    <property type="match status" value="3"/>
</dbReference>
<dbReference type="PROSITE" id="PS00678">
    <property type="entry name" value="WD_REPEATS_1"/>
    <property type="match status" value="2"/>
</dbReference>
<comment type="subunit">
    <text evidence="7">Binds to F-actin.</text>
</comment>
<comment type="similarity">
    <text evidence="1 9">Belongs to the WD repeat coronin family.</text>
</comment>
<evidence type="ECO:0000256" key="9">
    <source>
        <dbReference type="RuleBase" id="RU280818"/>
    </source>
</evidence>
<dbReference type="InterPro" id="IPR015505">
    <property type="entry name" value="Coronin"/>
</dbReference>